<dbReference type="RefSeq" id="WP_348712177.1">
    <property type="nucleotide sequence ID" value="NZ_CAXIXY010000004.1"/>
</dbReference>
<proteinExistence type="predicted"/>
<evidence type="ECO:0000313" key="1">
    <source>
        <dbReference type="EMBL" id="CAL2086303.1"/>
    </source>
</evidence>
<gene>
    <name evidence="1" type="ORF">T190607A01A_20618</name>
</gene>
<keyword evidence="2" id="KW-1185">Reference proteome</keyword>
<evidence type="ECO:0000313" key="2">
    <source>
        <dbReference type="Proteomes" id="UP001497416"/>
    </source>
</evidence>
<accession>A0ABM9P140</accession>
<dbReference type="Pfam" id="PF05147">
    <property type="entry name" value="LANC_like"/>
    <property type="match status" value="1"/>
</dbReference>
<protein>
    <submittedName>
        <fullName evidence="1">Lantibiotic biosynthesis protein</fullName>
    </submittedName>
</protein>
<dbReference type="InterPro" id="IPR007822">
    <property type="entry name" value="LANC-like"/>
</dbReference>
<dbReference type="Proteomes" id="UP001497416">
    <property type="component" value="Unassembled WGS sequence"/>
</dbReference>
<organism evidence="1 2">
    <name type="scientific">Tenacibaculum platacis</name>
    <dbReference type="NCBI Taxonomy" id="3137852"/>
    <lineage>
        <taxon>Bacteria</taxon>
        <taxon>Pseudomonadati</taxon>
        <taxon>Bacteroidota</taxon>
        <taxon>Flavobacteriia</taxon>
        <taxon>Flavobacteriales</taxon>
        <taxon>Flavobacteriaceae</taxon>
        <taxon>Tenacibaculum</taxon>
    </lineage>
</organism>
<reference evidence="1 2" key="1">
    <citation type="submission" date="2024-05" db="EMBL/GenBank/DDBJ databases">
        <authorList>
            <person name="Duchaud E."/>
        </authorList>
    </citation>
    <scope>NUCLEOTIDE SEQUENCE [LARGE SCALE GENOMIC DNA]</scope>
    <source>
        <strain evidence="1">Ena-SAMPLE-TAB-13-05-2024-13:56:06:370-140302</strain>
    </source>
</reference>
<dbReference type="EMBL" id="CAXIXY010000004">
    <property type="protein sequence ID" value="CAL2086303.1"/>
    <property type="molecule type" value="Genomic_DNA"/>
</dbReference>
<dbReference type="Gene3D" id="1.50.10.20">
    <property type="match status" value="1"/>
</dbReference>
<dbReference type="SMART" id="SM01260">
    <property type="entry name" value="LANC_like"/>
    <property type="match status" value="1"/>
</dbReference>
<name>A0ABM9P140_9FLAO</name>
<sequence length="381" mass="44113">METLEKIQDCLQKDTQLNGIGVSNGLLGKSLFYYYNYLYTQKEEWLEKSIGLIEDSLEMLTDNYTSISPQKDIIEAGIYLNILFKNNVLANEVEFILNDLSSLIDEIFTNQLKDENLDSITGVFAPIQYYFVSEKISDEKLNQVLDLVIDKAIENENQVYWLFDLRSPENSYVELGYNHGVAGVISFLIDCYSHNVRKEECKNLISKGLNFLEKHLDRDHTCWFPQTANKNNKLQYHNLSYGDLGIGYTFYRAGNALKNSYWTELGIEVLENAAEYKDDNDSHIRDANMIYGASGLYAFFDMMYRLTSKNAFKESKEYWFQKILDKGNNNTVWAGYDTYYNGIYDFAQLGISQGILGIGLTLLCKELDIKNEYLNFLNFRK</sequence>
<dbReference type="SUPFAM" id="SSF158745">
    <property type="entry name" value="LanC-like"/>
    <property type="match status" value="1"/>
</dbReference>
<comment type="caution">
    <text evidence="1">The sequence shown here is derived from an EMBL/GenBank/DDBJ whole genome shotgun (WGS) entry which is preliminary data.</text>
</comment>